<dbReference type="AlphaFoldDB" id="A0A7C3WLV4"/>
<dbReference type="InterPro" id="IPR036869">
    <property type="entry name" value="J_dom_sf"/>
</dbReference>
<evidence type="ECO:0000259" key="1">
    <source>
        <dbReference type="PROSITE" id="PS50076"/>
    </source>
</evidence>
<sequence>MSWHGHLNPRELYDLHLAALNLFNPEQISAPDFWARLDMAMVRRAFREKARLYHPDHQAPSNPELVKLRQDRFRRIKNSYEVLQRFLAVNVFREFY</sequence>
<dbReference type="CDD" id="cd06257">
    <property type="entry name" value="DnaJ"/>
    <property type="match status" value="1"/>
</dbReference>
<dbReference type="EMBL" id="DTHB01000043">
    <property type="protein sequence ID" value="HGB14793.1"/>
    <property type="molecule type" value="Genomic_DNA"/>
</dbReference>
<proteinExistence type="predicted"/>
<dbReference type="PROSITE" id="PS50076">
    <property type="entry name" value="DNAJ_2"/>
    <property type="match status" value="1"/>
</dbReference>
<reference evidence="2" key="1">
    <citation type="journal article" date="2020" name="mSystems">
        <title>Genome- and Community-Level Interaction Insights into Carbon Utilization and Element Cycling Functions of Hydrothermarchaeota in Hydrothermal Sediment.</title>
        <authorList>
            <person name="Zhou Z."/>
            <person name="Liu Y."/>
            <person name="Xu W."/>
            <person name="Pan J."/>
            <person name="Luo Z.H."/>
            <person name="Li M."/>
        </authorList>
    </citation>
    <scope>NUCLEOTIDE SEQUENCE [LARGE SCALE GENOMIC DNA]</scope>
    <source>
        <strain evidence="2">SpSt-776</strain>
    </source>
</reference>
<dbReference type="Gene3D" id="1.10.287.110">
    <property type="entry name" value="DnaJ domain"/>
    <property type="match status" value="1"/>
</dbReference>
<evidence type="ECO:0000313" key="2">
    <source>
        <dbReference type="EMBL" id="HGB14793.1"/>
    </source>
</evidence>
<dbReference type="SUPFAM" id="SSF46565">
    <property type="entry name" value="Chaperone J-domain"/>
    <property type="match status" value="1"/>
</dbReference>
<organism evidence="2">
    <name type="scientific">Desulfobacca acetoxidans</name>
    <dbReference type="NCBI Taxonomy" id="60893"/>
    <lineage>
        <taxon>Bacteria</taxon>
        <taxon>Pseudomonadati</taxon>
        <taxon>Thermodesulfobacteriota</taxon>
        <taxon>Desulfobaccia</taxon>
        <taxon>Desulfobaccales</taxon>
        <taxon>Desulfobaccaceae</taxon>
        <taxon>Desulfobacca</taxon>
    </lineage>
</organism>
<name>A0A7C3WLV4_9BACT</name>
<comment type="caution">
    <text evidence="2">The sequence shown here is derived from an EMBL/GenBank/DDBJ whole genome shotgun (WGS) entry which is preliminary data.</text>
</comment>
<protein>
    <recommendedName>
        <fullName evidence="1">J domain-containing protein</fullName>
    </recommendedName>
</protein>
<gene>
    <name evidence="2" type="ORF">ENV62_06115</name>
</gene>
<dbReference type="InterPro" id="IPR001623">
    <property type="entry name" value="DnaJ_domain"/>
</dbReference>
<dbReference type="Pfam" id="PF00226">
    <property type="entry name" value="DnaJ"/>
    <property type="match status" value="1"/>
</dbReference>
<accession>A0A7C3WLV4</accession>
<feature type="domain" description="J" evidence="1">
    <location>
        <begin position="21"/>
        <end position="96"/>
    </location>
</feature>